<dbReference type="Proteomes" id="UP001626593">
    <property type="component" value="Chromosome"/>
</dbReference>
<evidence type="ECO:0000313" key="2">
    <source>
        <dbReference type="EMBL" id="WRL45502.1"/>
    </source>
</evidence>
<dbReference type="RefSeq" id="WP_407278576.1">
    <property type="nucleotide sequence ID" value="NZ_CP141259.1"/>
</dbReference>
<feature type="region of interest" description="Disordered" evidence="1">
    <location>
        <begin position="103"/>
        <end position="140"/>
    </location>
</feature>
<evidence type="ECO:0000256" key="1">
    <source>
        <dbReference type="SAM" id="MobiDB-lite"/>
    </source>
</evidence>
<feature type="compositionally biased region" description="Low complexity" evidence="1">
    <location>
        <begin position="105"/>
        <end position="114"/>
    </location>
</feature>
<keyword evidence="3" id="KW-1185">Reference proteome</keyword>
<name>A0ABZ1ALU4_AROEV</name>
<evidence type="ECO:0008006" key="4">
    <source>
        <dbReference type="Google" id="ProtNLM"/>
    </source>
</evidence>
<proteinExistence type="predicted"/>
<organism evidence="2 3">
    <name type="scientific">Aromatoleum evansii</name>
    <name type="common">Azoarcus evansii</name>
    <dbReference type="NCBI Taxonomy" id="59406"/>
    <lineage>
        <taxon>Bacteria</taxon>
        <taxon>Pseudomonadati</taxon>
        <taxon>Pseudomonadota</taxon>
        <taxon>Betaproteobacteria</taxon>
        <taxon>Rhodocyclales</taxon>
        <taxon>Rhodocyclaceae</taxon>
        <taxon>Aromatoleum</taxon>
    </lineage>
</organism>
<feature type="compositionally biased region" description="Basic and acidic residues" evidence="1">
    <location>
        <begin position="115"/>
        <end position="125"/>
    </location>
</feature>
<accession>A0ABZ1ALU4</accession>
<evidence type="ECO:0000313" key="3">
    <source>
        <dbReference type="Proteomes" id="UP001626593"/>
    </source>
</evidence>
<sequence length="159" mass="16850">MAAGAALAVAGVLIFVMWEPWRVPVGESAGGRESLDVVAVSAPVETETRPERLPMMQAPVMPPVPEFRAPAAIIVEVPAQRVEPPRIVDSRSGGAKRVAQREVARASAASAKSKPGGERAAEARRGAPLVRMQPAVPKHAEERVDADVQVIEAIVTRAR</sequence>
<protein>
    <recommendedName>
        <fullName evidence="4">Energy transducer TonB</fullName>
    </recommendedName>
</protein>
<gene>
    <name evidence="2" type="ORF">U5817_20200</name>
</gene>
<dbReference type="EMBL" id="CP141259">
    <property type="protein sequence ID" value="WRL45502.1"/>
    <property type="molecule type" value="Genomic_DNA"/>
</dbReference>
<reference evidence="2 3" key="1">
    <citation type="submission" date="2023-12" db="EMBL/GenBank/DDBJ databases">
        <title>A. evansii MAY27, complete genome.</title>
        <authorList>
            <person name="Wang Y."/>
        </authorList>
    </citation>
    <scope>NUCLEOTIDE SEQUENCE [LARGE SCALE GENOMIC DNA]</scope>
    <source>
        <strain evidence="2 3">MAY27</strain>
    </source>
</reference>